<protein>
    <submittedName>
        <fullName evidence="1">Uncharacterized protein</fullName>
    </submittedName>
</protein>
<dbReference type="EMBL" id="ABOO01000050">
    <property type="protein sequence ID" value="EDT70483.1"/>
    <property type="molecule type" value="Genomic_DNA"/>
</dbReference>
<gene>
    <name evidence="1" type="ORF">CJD_A0348</name>
</gene>
<accession>B1V6T5</accession>
<comment type="caution">
    <text evidence="1">The sequence shown here is derived from an EMBL/GenBank/DDBJ whole genome shotgun (WGS) entry which is preliminary data.</text>
</comment>
<evidence type="ECO:0000313" key="2">
    <source>
        <dbReference type="Proteomes" id="UP000003188"/>
    </source>
</evidence>
<organism evidence="1 2">
    <name type="scientific">Clostridium perfringens D str. JGS1721</name>
    <dbReference type="NCBI Taxonomy" id="488537"/>
    <lineage>
        <taxon>Bacteria</taxon>
        <taxon>Bacillati</taxon>
        <taxon>Bacillota</taxon>
        <taxon>Clostridia</taxon>
        <taxon>Eubacteriales</taxon>
        <taxon>Clostridiaceae</taxon>
        <taxon>Clostridium</taxon>
    </lineage>
</organism>
<evidence type="ECO:0000313" key="1">
    <source>
        <dbReference type="EMBL" id="EDT70483.1"/>
    </source>
</evidence>
<dbReference type="RefSeq" id="WP_003476133.1">
    <property type="nucleotide sequence ID" value="NZ_ABOO01000050.1"/>
</dbReference>
<dbReference type="Proteomes" id="UP000003188">
    <property type="component" value="Unassembled WGS sequence"/>
</dbReference>
<sequence>MCSNLKKKIYRIDDLSSNNIEDNNDKCLLIETDKNLGDLLDLMIAIKLRFNELIDYKLLNGIDRLEFILEVLEKFFKVKNVKEKYKYVLQGNASEYKGEYINNYIFKYEVDNIEVIQIDLYNSFKCNCINRYKEVIEIYLKNEDIDKLILSFKEKLNKERLNSSRTFVNKTKVSTGDIFISDKDKIENSAIENFDKALVELLSSSRKENLNVTFNICKNAEKHYYEIFITSEK</sequence>
<dbReference type="AlphaFoldDB" id="B1V6T5"/>
<proteinExistence type="predicted"/>
<reference evidence="1 2" key="1">
    <citation type="submission" date="2008-03" db="EMBL/GenBank/DDBJ databases">
        <authorList>
            <person name="Paulsen I."/>
            <person name="Sebastian Y."/>
        </authorList>
    </citation>
    <scope>NUCLEOTIDE SEQUENCE [LARGE SCALE GENOMIC DNA]</scope>
    <source>
        <strain evidence="2">D str. JGS1721</strain>
    </source>
</reference>
<name>B1V6T5_CLOPF</name>